<sequence length="144" mass="16400">MEGVFEVIDRALSEFEDTIEGVVKEVNNVNQDFTAIVDQFPSSGVYLGVLLFIDVLIWVLAAFLVFRIVHALRGLRRRSDRIQKKSSFRRVFAKEISPDSVALLRRDSGDSVLKSFLSLVSAPSEEKRSLLAVYREPERPNFRP</sequence>
<dbReference type="EMBL" id="AZBU02000011">
    <property type="protein sequence ID" value="TKR60529.1"/>
    <property type="molecule type" value="Genomic_DNA"/>
</dbReference>
<evidence type="ECO:0000313" key="3">
    <source>
        <dbReference type="Proteomes" id="UP000298663"/>
    </source>
</evidence>
<name>A0A4U5LWG8_STECR</name>
<gene>
    <name evidence="2" type="ORF">L596_027763</name>
</gene>
<keyword evidence="3" id="KW-1185">Reference proteome</keyword>
<comment type="caution">
    <text evidence="2">The sequence shown here is derived from an EMBL/GenBank/DDBJ whole genome shotgun (WGS) entry which is preliminary data.</text>
</comment>
<evidence type="ECO:0000313" key="2">
    <source>
        <dbReference type="EMBL" id="TKR60529.1"/>
    </source>
</evidence>
<accession>A0A4U5LWG8</accession>
<dbReference type="Proteomes" id="UP000298663">
    <property type="component" value="Unassembled WGS sequence"/>
</dbReference>
<proteinExistence type="predicted"/>
<dbReference type="AlphaFoldDB" id="A0A4U5LWG8"/>
<keyword evidence="1" id="KW-0472">Membrane</keyword>
<evidence type="ECO:0000256" key="1">
    <source>
        <dbReference type="SAM" id="Phobius"/>
    </source>
</evidence>
<reference evidence="2 3" key="1">
    <citation type="journal article" date="2015" name="Genome Biol.">
        <title>Comparative genomics of Steinernema reveals deeply conserved gene regulatory networks.</title>
        <authorList>
            <person name="Dillman A.R."/>
            <person name="Macchietto M."/>
            <person name="Porter C.F."/>
            <person name="Rogers A."/>
            <person name="Williams B."/>
            <person name="Antoshechkin I."/>
            <person name="Lee M.M."/>
            <person name="Goodwin Z."/>
            <person name="Lu X."/>
            <person name="Lewis E.E."/>
            <person name="Goodrich-Blair H."/>
            <person name="Stock S.P."/>
            <person name="Adams B.J."/>
            <person name="Sternberg P.W."/>
            <person name="Mortazavi A."/>
        </authorList>
    </citation>
    <scope>NUCLEOTIDE SEQUENCE [LARGE SCALE GENOMIC DNA]</scope>
    <source>
        <strain evidence="2 3">ALL</strain>
    </source>
</reference>
<dbReference type="OrthoDB" id="5792205at2759"/>
<keyword evidence="1" id="KW-0812">Transmembrane</keyword>
<keyword evidence="1" id="KW-1133">Transmembrane helix</keyword>
<reference evidence="2 3" key="2">
    <citation type="journal article" date="2019" name="G3 (Bethesda)">
        <title>Hybrid Assembly of the Genome of the Entomopathogenic Nematode Steinernema carpocapsae Identifies the X-Chromosome.</title>
        <authorList>
            <person name="Serra L."/>
            <person name="Macchietto M."/>
            <person name="Macias-Munoz A."/>
            <person name="McGill C.J."/>
            <person name="Rodriguez I.M."/>
            <person name="Rodriguez B."/>
            <person name="Murad R."/>
            <person name="Mortazavi A."/>
        </authorList>
    </citation>
    <scope>NUCLEOTIDE SEQUENCE [LARGE SCALE GENOMIC DNA]</scope>
    <source>
        <strain evidence="2 3">ALL</strain>
    </source>
</reference>
<protein>
    <submittedName>
        <fullName evidence="2">Uncharacterized protein</fullName>
    </submittedName>
</protein>
<organism evidence="2 3">
    <name type="scientific">Steinernema carpocapsae</name>
    <name type="common">Entomopathogenic nematode</name>
    <dbReference type="NCBI Taxonomy" id="34508"/>
    <lineage>
        <taxon>Eukaryota</taxon>
        <taxon>Metazoa</taxon>
        <taxon>Ecdysozoa</taxon>
        <taxon>Nematoda</taxon>
        <taxon>Chromadorea</taxon>
        <taxon>Rhabditida</taxon>
        <taxon>Tylenchina</taxon>
        <taxon>Panagrolaimomorpha</taxon>
        <taxon>Strongyloidoidea</taxon>
        <taxon>Steinernematidae</taxon>
        <taxon>Steinernema</taxon>
    </lineage>
</organism>
<feature type="transmembrane region" description="Helical" evidence="1">
    <location>
        <begin position="45"/>
        <end position="69"/>
    </location>
</feature>